<accession>A0A0F8ZW21</accession>
<dbReference type="EMBL" id="LAZR01049230">
    <property type="protein sequence ID" value="KKK90125.1"/>
    <property type="molecule type" value="Genomic_DNA"/>
</dbReference>
<comment type="caution">
    <text evidence="1">The sequence shown here is derived from an EMBL/GenBank/DDBJ whole genome shotgun (WGS) entry which is preliminary data.</text>
</comment>
<sequence>DPAYPNRLGDQSTFFFGWQPQIVADERVDVKSLGIVIHL</sequence>
<gene>
    <name evidence="1" type="ORF">LCGC14_2726210</name>
</gene>
<name>A0A0F8ZW21_9ZZZZ</name>
<organism evidence="1">
    <name type="scientific">marine sediment metagenome</name>
    <dbReference type="NCBI Taxonomy" id="412755"/>
    <lineage>
        <taxon>unclassified sequences</taxon>
        <taxon>metagenomes</taxon>
        <taxon>ecological metagenomes</taxon>
    </lineage>
</organism>
<evidence type="ECO:0000313" key="1">
    <source>
        <dbReference type="EMBL" id="KKK90125.1"/>
    </source>
</evidence>
<proteinExistence type="predicted"/>
<reference evidence="1" key="1">
    <citation type="journal article" date="2015" name="Nature">
        <title>Complex archaea that bridge the gap between prokaryotes and eukaryotes.</title>
        <authorList>
            <person name="Spang A."/>
            <person name="Saw J.H."/>
            <person name="Jorgensen S.L."/>
            <person name="Zaremba-Niedzwiedzka K."/>
            <person name="Martijn J."/>
            <person name="Lind A.E."/>
            <person name="van Eijk R."/>
            <person name="Schleper C."/>
            <person name="Guy L."/>
            <person name="Ettema T.J."/>
        </authorList>
    </citation>
    <scope>NUCLEOTIDE SEQUENCE</scope>
</reference>
<dbReference type="AlphaFoldDB" id="A0A0F8ZW21"/>
<protein>
    <submittedName>
        <fullName evidence="1">Uncharacterized protein</fullName>
    </submittedName>
</protein>
<feature type="non-terminal residue" evidence="1">
    <location>
        <position position="1"/>
    </location>
</feature>